<dbReference type="EMBL" id="JAPTMY010000043">
    <property type="protein sequence ID" value="MCZ0859225.1"/>
    <property type="molecule type" value="Genomic_DNA"/>
</dbReference>
<proteinExistence type="predicted"/>
<dbReference type="PROSITE" id="PS51819">
    <property type="entry name" value="VOC"/>
    <property type="match status" value="1"/>
</dbReference>
<evidence type="ECO:0000259" key="1">
    <source>
        <dbReference type="PROSITE" id="PS51819"/>
    </source>
</evidence>
<reference evidence="2" key="1">
    <citation type="submission" date="2022-10" db="EMBL/GenBank/DDBJ databases">
        <title>Genome sequence of Actinomyces israelii ATCC 10048.</title>
        <authorList>
            <person name="Watt R.M."/>
            <person name="Tong W.M."/>
        </authorList>
    </citation>
    <scope>NUCLEOTIDE SEQUENCE</scope>
    <source>
        <strain evidence="2">ATCC 10048</strain>
    </source>
</reference>
<dbReference type="RefSeq" id="WP_268918487.1">
    <property type="nucleotide sequence ID" value="NZ_JAPTMY010000043.1"/>
</dbReference>
<name>A0ABT4IBW4_9ACTO</name>
<dbReference type="InterPro" id="IPR037523">
    <property type="entry name" value="VOC_core"/>
</dbReference>
<dbReference type="Proteomes" id="UP001072034">
    <property type="component" value="Unassembled WGS sequence"/>
</dbReference>
<keyword evidence="3" id="KW-1185">Reference proteome</keyword>
<sequence>MIDHASLAVHDPAASRAFYEQALEPLGYTVLMVFGDVCGMGVARPQGAGPDLWLVPSQNPTTVHLALSADSTEQVDAFHEAALAAGGTDNGAPGERPHYHPGYYGAFVLDPDGHNIEAVCHQGPVGQAPS</sequence>
<dbReference type="Gene3D" id="3.10.180.10">
    <property type="entry name" value="2,3-Dihydroxybiphenyl 1,2-Dioxygenase, domain 1"/>
    <property type="match status" value="1"/>
</dbReference>
<protein>
    <submittedName>
        <fullName evidence="2">VOC family protein</fullName>
    </submittedName>
</protein>
<dbReference type="SUPFAM" id="SSF54593">
    <property type="entry name" value="Glyoxalase/Bleomycin resistance protein/Dihydroxybiphenyl dioxygenase"/>
    <property type="match status" value="1"/>
</dbReference>
<dbReference type="InterPro" id="IPR004360">
    <property type="entry name" value="Glyas_Fos-R_dOase_dom"/>
</dbReference>
<dbReference type="CDD" id="cd07262">
    <property type="entry name" value="VOC_like"/>
    <property type="match status" value="1"/>
</dbReference>
<comment type="caution">
    <text evidence="2">The sequence shown here is derived from an EMBL/GenBank/DDBJ whole genome shotgun (WGS) entry which is preliminary data.</text>
</comment>
<organism evidence="2 3">
    <name type="scientific">Actinomyces israelii</name>
    <dbReference type="NCBI Taxonomy" id="1659"/>
    <lineage>
        <taxon>Bacteria</taxon>
        <taxon>Bacillati</taxon>
        <taxon>Actinomycetota</taxon>
        <taxon>Actinomycetes</taxon>
        <taxon>Actinomycetales</taxon>
        <taxon>Actinomycetaceae</taxon>
        <taxon>Actinomyces</taxon>
    </lineage>
</organism>
<dbReference type="Pfam" id="PF00903">
    <property type="entry name" value="Glyoxalase"/>
    <property type="match status" value="1"/>
</dbReference>
<dbReference type="PANTHER" id="PTHR35006:SF2">
    <property type="entry name" value="GLYOXALASE FAMILY PROTEIN (AFU_ORTHOLOGUE AFUA_5G14830)"/>
    <property type="match status" value="1"/>
</dbReference>
<dbReference type="InterPro" id="IPR029068">
    <property type="entry name" value="Glyas_Bleomycin-R_OHBP_Dase"/>
</dbReference>
<feature type="domain" description="VOC" evidence="1">
    <location>
        <begin position="1"/>
        <end position="121"/>
    </location>
</feature>
<gene>
    <name evidence="2" type="ORF">OHJ16_14375</name>
</gene>
<evidence type="ECO:0000313" key="2">
    <source>
        <dbReference type="EMBL" id="MCZ0859225.1"/>
    </source>
</evidence>
<accession>A0ABT4IBW4</accession>
<dbReference type="PANTHER" id="PTHR35006">
    <property type="entry name" value="GLYOXALASE FAMILY PROTEIN (AFU_ORTHOLOGUE AFUA_5G14830)"/>
    <property type="match status" value="1"/>
</dbReference>
<evidence type="ECO:0000313" key="3">
    <source>
        <dbReference type="Proteomes" id="UP001072034"/>
    </source>
</evidence>